<reference evidence="1 2" key="1">
    <citation type="journal article" date="2018" name="Front. Plant Sci.">
        <title>Red Clover (Trifolium pratense) and Zigzag Clover (T. medium) - A Picture of Genomic Similarities and Differences.</title>
        <authorList>
            <person name="Dluhosova J."/>
            <person name="Istvanek J."/>
            <person name="Nedelnik J."/>
            <person name="Repkova J."/>
        </authorList>
    </citation>
    <scope>NUCLEOTIDE SEQUENCE [LARGE SCALE GENOMIC DNA]</scope>
    <source>
        <strain evidence="2">cv. 10/8</strain>
        <tissue evidence="1">Leaf</tissue>
    </source>
</reference>
<dbReference type="AlphaFoldDB" id="A0A392TGS8"/>
<evidence type="ECO:0000313" key="1">
    <source>
        <dbReference type="EMBL" id="MCI60369.1"/>
    </source>
</evidence>
<dbReference type="EMBL" id="LXQA010580178">
    <property type="protein sequence ID" value="MCI60369.1"/>
    <property type="molecule type" value="Genomic_DNA"/>
</dbReference>
<sequence length="58" mass="6973">ISIFINYYLFAFLSSCHHRHEPLQRRRNTVSKPKATLFRYRRATAGVEEHGEDLCHLW</sequence>
<keyword evidence="2" id="KW-1185">Reference proteome</keyword>
<dbReference type="Proteomes" id="UP000265520">
    <property type="component" value="Unassembled WGS sequence"/>
</dbReference>
<evidence type="ECO:0000313" key="2">
    <source>
        <dbReference type="Proteomes" id="UP000265520"/>
    </source>
</evidence>
<feature type="non-terminal residue" evidence="1">
    <location>
        <position position="1"/>
    </location>
</feature>
<organism evidence="1 2">
    <name type="scientific">Trifolium medium</name>
    <dbReference type="NCBI Taxonomy" id="97028"/>
    <lineage>
        <taxon>Eukaryota</taxon>
        <taxon>Viridiplantae</taxon>
        <taxon>Streptophyta</taxon>
        <taxon>Embryophyta</taxon>
        <taxon>Tracheophyta</taxon>
        <taxon>Spermatophyta</taxon>
        <taxon>Magnoliopsida</taxon>
        <taxon>eudicotyledons</taxon>
        <taxon>Gunneridae</taxon>
        <taxon>Pentapetalae</taxon>
        <taxon>rosids</taxon>
        <taxon>fabids</taxon>
        <taxon>Fabales</taxon>
        <taxon>Fabaceae</taxon>
        <taxon>Papilionoideae</taxon>
        <taxon>50 kb inversion clade</taxon>
        <taxon>NPAAA clade</taxon>
        <taxon>Hologalegina</taxon>
        <taxon>IRL clade</taxon>
        <taxon>Trifolieae</taxon>
        <taxon>Trifolium</taxon>
    </lineage>
</organism>
<protein>
    <submittedName>
        <fullName evidence="1">Uncharacterized protein</fullName>
    </submittedName>
</protein>
<name>A0A392TGS8_9FABA</name>
<proteinExistence type="predicted"/>
<accession>A0A392TGS8</accession>
<comment type="caution">
    <text evidence="1">The sequence shown here is derived from an EMBL/GenBank/DDBJ whole genome shotgun (WGS) entry which is preliminary data.</text>
</comment>